<protein>
    <submittedName>
        <fullName evidence="2">Fungal lipase-like domain, alpha/Beta hydrolase</fullName>
    </submittedName>
</protein>
<name>A0A9Q9B177_9PEZI</name>
<reference evidence="2" key="1">
    <citation type="submission" date="2022-06" db="EMBL/GenBank/DDBJ databases">
        <title>Complete genome sequences of two strains of the flax pathogen Septoria linicola.</title>
        <authorList>
            <person name="Lapalu N."/>
            <person name="Simon A."/>
            <person name="Demenou B."/>
            <person name="Paumier D."/>
            <person name="Guillot M.-P."/>
            <person name="Gout L."/>
            <person name="Valade R."/>
        </authorList>
    </citation>
    <scope>NUCLEOTIDE SEQUENCE</scope>
    <source>
        <strain evidence="2">SE15195</strain>
    </source>
</reference>
<dbReference type="SUPFAM" id="SSF53474">
    <property type="entry name" value="alpha/beta-Hydrolases"/>
    <property type="match status" value="1"/>
</dbReference>
<dbReference type="GO" id="GO:0006629">
    <property type="term" value="P:lipid metabolic process"/>
    <property type="evidence" value="ECO:0007669"/>
    <property type="project" value="InterPro"/>
</dbReference>
<evidence type="ECO:0000259" key="1">
    <source>
        <dbReference type="Pfam" id="PF01764"/>
    </source>
</evidence>
<proteinExistence type="predicted"/>
<dbReference type="EMBL" id="CP099424">
    <property type="protein sequence ID" value="USW55587.1"/>
    <property type="molecule type" value="Genomic_DNA"/>
</dbReference>
<dbReference type="Pfam" id="PF01764">
    <property type="entry name" value="Lipase_3"/>
    <property type="match status" value="1"/>
</dbReference>
<organism evidence="2 3">
    <name type="scientific">Septoria linicola</name>
    <dbReference type="NCBI Taxonomy" id="215465"/>
    <lineage>
        <taxon>Eukaryota</taxon>
        <taxon>Fungi</taxon>
        <taxon>Dikarya</taxon>
        <taxon>Ascomycota</taxon>
        <taxon>Pezizomycotina</taxon>
        <taxon>Dothideomycetes</taxon>
        <taxon>Dothideomycetidae</taxon>
        <taxon>Mycosphaerellales</taxon>
        <taxon>Mycosphaerellaceae</taxon>
        <taxon>Septoria</taxon>
    </lineage>
</organism>
<evidence type="ECO:0000313" key="3">
    <source>
        <dbReference type="Proteomes" id="UP001056384"/>
    </source>
</evidence>
<keyword evidence="2" id="KW-0378">Hydrolase</keyword>
<dbReference type="InterPro" id="IPR029058">
    <property type="entry name" value="AB_hydrolase_fold"/>
</dbReference>
<dbReference type="Proteomes" id="UP001056384">
    <property type="component" value="Chromosome 7"/>
</dbReference>
<dbReference type="GO" id="GO:0016787">
    <property type="term" value="F:hydrolase activity"/>
    <property type="evidence" value="ECO:0007669"/>
    <property type="project" value="UniProtKB-KW"/>
</dbReference>
<dbReference type="Gene3D" id="3.40.50.1820">
    <property type="entry name" value="alpha/beta hydrolase"/>
    <property type="match status" value="1"/>
</dbReference>
<accession>A0A9Q9B177</accession>
<feature type="domain" description="Fungal lipase-type" evidence="1">
    <location>
        <begin position="177"/>
        <end position="251"/>
    </location>
</feature>
<gene>
    <name evidence="2" type="ORF">Slin15195_G089060</name>
</gene>
<dbReference type="AlphaFoldDB" id="A0A9Q9B177"/>
<dbReference type="InterPro" id="IPR002921">
    <property type="entry name" value="Fungal_lipase-type"/>
</dbReference>
<keyword evidence="3" id="KW-1185">Reference proteome</keyword>
<evidence type="ECO:0000313" key="2">
    <source>
        <dbReference type="EMBL" id="USW55587.1"/>
    </source>
</evidence>
<sequence>MTTQGGGPLIGAWWKRFLRGSQGESLSASIIAPSMFESPRLRDEVKNVRKEELEKAVNLTLPEELSNVRVLGVIVDQAHYMATGTITRHALLEDEKGVYLVTLGTQRPGDVKLSTDKITKEEEAWLPAQITNSSFVSNPGSKQEVPGRIRSSIIEEICRPSRMEEILALYTMGLEAAKESKKPFIFLGHSLGGALNYGILSLILSAGLDPPNANVQFGGLAVVDEDFGREILKRGITCVSFMHRRDPVPWFVSLQDIWSTLAVFYGVKELGVRVHVSEVAKAKTLALRQSQPQCFVGEQYVLGDPSDSGGYFGIDQHGIAIYEKELLTAKLREQNCKRMVVVDTTPTGEERINALTVGDLEPEQLRGVLEKK</sequence>